<dbReference type="GO" id="GO:0020037">
    <property type="term" value="F:heme binding"/>
    <property type="evidence" value="ECO:0007669"/>
    <property type="project" value="InterPro"/>
</dbReference>
<evidence type="ECO:0000256" key="8">
    <source>
        <dbReference type="ARBA" id="ARBA00023004"/>
    </source>
</evidence>
<dbReference type="InterPro" id="IPR001128">
    <property type="entry name" value="Cyt_P450"/>
</dbReference>
<comment type="similarity">
    <text evidence="3 11">Belongs to the cytochrome P450 family.</text>
</comment>
<dbReference type="InterPro" id="IPR017972">
    <property type="entry name" value="Cyt_P450_CS"/>
</dbReference>
<comment type="caution">
    <text evidence="13">The sequence shown here is derived from an EMBL/GenBank/DDBJ whole genome shotgun (WGS) entry which is preliminary data.</text>
</comment>
<dbReference type="EMBL" id="PZQS01000003">
    <property type="protein sequence ID" value="PVD33388.1"/>
    <property type="molecule type" value="Genomic_DNA"/>
</dbReference>
<evidence type="ECO:0000256" key="5">
    <source>
        <dbReference type="ARBA" id="ARBA00022723"/>
    </source>
</evidence>
<evidence type="ECO:0000256" key="10">
    <source>
        <dbReference type="PIRSR" id="PIRSR602401-1"/>
    </source>
</evidence>
<dbReference type="GO" id="GO:0005789">
    <property type="term" value="C:endoplasmic reticulum membrane"/>
    <property type="evidence" value="ECO:0007669"/>
    <property type="project" value="UniProtKB-SubCell"/>
</dbReference>
<feature type="binding site" description="axial binding residue" evidence="10">
    <location>
        <position position="405"/>
    </location>
    <ligand>
        <name>heme</name>
        <dbReference type="ChEBI" id="CHEBI:30413"/>
    </ligand>
    <ligandPart>
        <name>Fe</name>
        <dbReference type="ChEBI" id="CHEBI:18248"/>
    </ligandPart>
</feature>
<dbReference type="Pfam" id="PF00067">
    <property type="entry name" value="p450"/>
    <property type="match status" value="1"/>
</dbReference>
<keyword evidence="11" id="KW-0503">Monooxygenase</keyword>
<keyword evidence="7 11" id="KW-0560">Oxidoreductase</keyword>
<dbReference type="PRINTS" id="PR00463">
    <property type="entry name" value="EP450I"/>
</dbReference>
<evidence type="ECO:0000256" key="9">
    <source>
        <dbReference type="ARBA" id="ARBA00043906"/>
    </source>
</evidence>
<sequence length="481" mass="54424">MDLQACAGIIETDLKLVAEFGRLVGIFHAREPVLLISDPDMIKQICVKEFSNFTNRKNNGWPGRVLSHAVSALEDDHWKHARSVLSPTFSSGKMRNIVPLIQHCLDHLLEAVKKQGENGKSIEVRKIVECFTMDTIAMTQFGMDVDPHNNPEAGFVKNAKTAMSYVTSPILMLCALFPFMYYFFRLFNISPMNNGSQAFFYMAVSSAIKERTKENKKRTDLLQLMLDAHKENPVWEDDLDPDSKLEYNVFKGKGFTEEEILANSLVFMLAGYDTTSSLLTFACHSLAVHPACQSRLREEISSNLGQAKPTYDNVFGLKYLDCVVNETLRMYPPAARFSRMATEAITIKGVTIPAGMSVHFPLYAIHHDPEFWTDPETFNPDRFDRETRTWPAYAFVPFGAGPRNCVGMRLALLEAKMALVALIQHFNIEAAPDTEVKPKLEKGGFIRPLNPLYLKFVAHLPHITYDLQLLWYHDGEAENIS</sequence>
<evidence type="ECO:0000256" key="6">
    <source>
        <dbReference type="ARBA" id="ARBA00022848"/>
    </source>
</evidence>
<keyword evidence="8 10" id="KW-0408">Iron</keyword>
<protein>
    <recommendedName>
        <fullName evidence="15">Cytochrome P450</fullName>
    </recommendedName>
</protein>
<dbReference type="FunFam" id="1.10.630.10:FF:000042">
    <property type="entry name" value="Cytochrome P450"/>
    <property type="match status" value="1"/>
</dbReference>
<dbReference type="Proteomes" id="UP000245119">
    <property type="component" value="Linkage Group LG3"/>
</dbReference>
<feature type="transmembrane region" description="Helical" evidence="12">
    <location>
        <begin position="165"/>
        <end position="184"/>
    </location>
</feature>
<keyword evidence="12" id="KW-1133">Transmembrane helix</keyword>
<reference evidence="13 14" key="1">
    <citation type="submission" date="2018-04" db="EMBL/GenBank/DDBJ databases">
        <title>The genome of golden apple snail Pomacea canaliculata provides insight into stress tolerance and invasive adaptation.</title>
        <authorList>
            <person name="Liu C."/>
            <person name="Liu B."/>
            <person name="Ren Y."/>
            <person name="Zhang Y."/>
            <person name="Wang H."/>
            <person name="Li S."/>
            <person name="Jiang F."/>
            <person name="Yin L."/>
            <person name="Zhang G."/>
            <person name="Qian W."/>
            <person name="Fan W."/>
        </authorList>
    </citation>
    <scope>NUCLEOTIDE SEQUENCE [LARGE SCALE GENOMIC DNA]</scope>
    <source>
        <strain evidence="13">SZHN2017</strain>
        <tissue evidence="13">Muscle</tissue>
    </source>
</reference>
<comment type="subcellular location">
    <subcellularLocation>
        <location evidence="2">Endoplasmic reticulum membrane</location>
        <topology evidence="2">Peripheral membrane protein</topology>
    </subcellularLocation>
    <subcellularLocation>
        <location evidence="1">Microsome membrane</location>
        <topology evidence="1">Peripheral membrane protein</topology>
    </subcellularLocation>
</comment>
<dbReference type="InterPro" id="IPR036396">
    <property type="entry name" value="Cyt_P450_sf"/>
</dbReference>
<dbReference type="InterPro" id="IPR050705">
    <property type="entry name" value="Cytochrome_P450_3A"/>
</dbReference>
<keyword evidence="14" id="KW-1185">Reference proteome</keyword>
<keyword evidence="6" id="KW-0492">Microsome</keyword>
<evidence type="ECO:0000256" key="12">
    <source>
        <dbReference type="SAM" id="Phobius"/>
    </source>
</evidence>
<dbReference type="PANTHER" id="PTHR24302:SF15">
    <property type="entry name" value="FATTY-ACID PEROXYGENASE"/>
    <property type="match status" value="1"/>
</dbReference>
<evidence type="ECO:0000256" key="2">
    <source>
        <dbReference type="ARBA" id="ARBA00004406"/>
    </source>
</evidence>
<dbReference type="PRINTS" id="PR00385">
    <property type="entry name" value="P450"/>
</dbReference>
<proteinExistence type="inferred from homology"/>
<name>A0A2T7PIY9_POMCA</name>
<keyword evidence="4 10" id="KW-0349">Heme</keyword>
<keyword evidence="12" id="KW-0472">Membrane</keyword>
<dbReference type="GO" id="GO:0016705">
    <property type="term" value="F:oxidoreductase activity, acting on paired donors, with incorporation or reduction of molecular oxygen"/>
    <property type="evidence" value="ECO:0007669"/>
    <property type="project" value="InterPro"/>
</dbReference>
<keyword evidence="6" id="KW-0256">Endoplasmic reticulum</keyword>
<dbReference type="GO" id="GO:0008395">
    <property type="term" value="F:steroid hydroxylase activity"/>
    <property type="evidence" value="ECO:0007669"/>
    <property type="project" value="TreeGrafter"/>
</dbReference>
<evidence type="ECO:0000256" key="11">
    <source>
        <dbReference type="RuleBase" id="RU000461"/>
    </source>
</evidence>
<gene>
    <name evidence="13" type="ORF">C0Q70_04644</name>
</gene>
<organism evidence="13 14">
    <name type="scientific">Pomacea canaliculata</name>
    <name type="common">Golden apple snail</name>
    <dbReference type="NCBI Taxonomy" id="400727"/>
    <lineage>
        <taxon>Eukaryota</taxon>
        <taxon>Metazoa</taxon>
        <taxon>Spiralia</taxon>
        <taxon>Lophotrochozoa</taxon>
        <taxon>Mollusca</taxon>
        <taxon>Gastropoda</taxon>
        <taxon>Caenogastropoda</taxon>
        <taxon>Architaenioglossa</taxon>
        <taxon>Ampullarioidea</taxon>
        <taxon>Ampullariidae</taxon>
        <taxon>Pomacea</taxon>
    </lineage>
</organism>
<evidence type="ECO:0000256" key="4">
    <source>
        <dbReference type="ARBA" id="ARBA00022617"/>
    </source>
</evidence>
<dbReference type="GO" id="GO:0005506">
    <property type="term" value="F:iron ion binding"/>
    <property type="evidence" value="ECO:0007669"/>
    <property type="project" value="InterPro"/>
</dbReference>
<comment type="cofactor">
    <cofactor evidence="10">
        <name>heme</name>
        <dbReference type="ChEBI" id="CHEBI:30413"/>
    </cofactor>
</comment>
<dbReference type="OrthoDB" id="2789670at2759"/>
<keyword evidence="12" id="KW-0812">Transmembrane</keyword>
<accession>A0A2T7PIY9</accession>
<evidence type="ECO:0008006" key="15">
    <source>
        <dbReference type="Google" id="ProtNLM"/>
    </source>
</evidence>
<dbReference type="PANTHER" id="PTHR24302">
    <property type="entry name" value="CYTOCHROME P450 FAMILY 3"/>
    <property type="match status" value="1"/>
</dbReference>
<evidence type="ECO:0000313" key="13">
    <source>
        <dbReference type="EMBL" id="PVD33388.1"/>
    </source>
</evidence>
<dbReference type="STRING" id="400727.A0A2T7PIY9"/>
<dbReference type="CDD" id="cd11055">
    <property type="entry name" value="CYP3A-like"/>
    <property type="match status" value="1"/>
</dbReference>
<dbReference type="InterPro" id="IPR002401">
    <property type="entry name" value="Cyt_P450_E_grp-I"/>
</dbReference>
<comment type="function">
    <text evidence="9">Cytochromes P450 are a group of heme-thiolate monooxygenases. They oxidize a variety of structurally unrelated compounds, including steroids, fatty acids, and xenobiotics.</text>
</comment>
<dbReference type="PROSITE" id="PS00086">
    <property type="entry name" value="CYTOCHROME_P450"/>
    <property type="match status" value="1"/>
</dbReference>
<evidence type="ECO:0000256" key="3">
    <source>
        <dbReference type="ARBA" id="ARBA00010617"/>
    </source>
</evidence>
<evidence type="ECO:0000256" key="1">
    <source>
        <dbReference type="ARBA" id="ARBA00004174"/>
    </source>
</evidence>
<dbReference type="Gene3D" id="1.10.630.10">
    <property type="entry name" value="Cytochrome P450"/>
    <property type="match status" value="1"/>
</dbReference>
<dbReference type="AlphaFoldDB" id="A0A2T7PIY9"/>
<evidence type="ECO:0000256" key="7">
    <source>
        <dbReference type="ARBA" id="ARBA00023002"/>
    </source>
</evidence>
<keyword evidence="5 10" id="KW-0479">Metal-binding</keyword>
<dbReference type="SUPFAM" id="SSF48264">
    <property type="entry name" value="Cytochrome P450"/>
    <property type="match status" value="1"/>
</dbReference>
<evidence type="ECO:0000313" key="14">
    <source>
        <dbReference type="Proteomes" id="UP000245119"/>
    </source>
</evidence>